<reference evidence="1 2" key="1">
    <citation type="submission" date="2018-04" db="EMBL/GenBank/DDBJ databases">
        <authorList>
            <person name="Vogel A."/>
        </authorList>
    </citation>
    <scope>NUCLEOTIDE SEQUENCE [LARGE SCALE GENOMIC DNA]</scope>
</reference>
<name>A0A484LHR1_9ASTE</name>
<proteinExistence type="predicted"/>
<dbReference type="OrthoDB" id="1741548at2759"/>
<keyword evidence="2" id="KW-1185">Reference proteome</keyword>
<dbReference type="Proteomes" id="UP000595140">
    <property type="component" value="Unassembled WGS sequence"/>
</dbReference>
<protein>
    <recommendedName>
        <fullName evidence="3">HAT C-terminal dimerisation domain-containing protein</fullName>
    </recommendedName>
</protein>
<sequence length="101" mass="11475">MLESASVYKAVFDRYKTQDADFRADFSPKGVHGDPGFPLNTDWVVVERSSLTPKMSQALICTQDWLRHSPICCVEEEEEFCQKLEKELVINHGVDTNILGL</sequence>
<accession>A0A484LHR1</accession>
<evidence type="ECO:0000313" key="1">
    <source>
        <dbReference type="EMBL" id="VFQ75911.1"/>
    </source>
</evidence>
<gene>
    <name evidence="1" type="ORF">CCAM_LOCUS17687</name>
</gene>
<evidence type="ECO:0008006" key="3">
    <source>
        <dbReference type="Google" id="ProtNLM"/>
    </source>
</evidence>
<evidence type="ECO:0000313" key="2">
    <source>
        <dbReference type="Proteomes" id="UP000595140"/>
    </source>
</evidence>
<dbReference type="EMBL" id="OOIL02001452">
    <property type="protein sequence ID" value="VFQ75911.1"/>
    <property type="molecule type" value="Genomic_DNA"/>
</dbReference>
<organism evidence="1 2">
    <name type="scientific">Cuscuta campestris</name>
    <dbReference type="NCBI Taxonomy" id="132261"/>
    <lineage>
        <taxon>Eukaryota</taxon>
        <taxon>Viridiplantae</taxon>
        <taxon>Streptophyta</taxon>
        <taxon>Embryophyta</taxon>
        <taxon>Tracheophyta</taxon>
        <taxon>Spermatophyta</taxon>
        <taxon>Magnoliopsida</taxon>
        <taxon>eudicotyledons</taxon>
        <taxon>Gunneridae</taxon>
        <taxon>Pentapetalae</taxon>
        <taxon>asterids</taxon>
        <taxon>lamiids</taxon>
        <taxon>Solanales</taxon>
        <taxon>Convolvulaceae</taxon>
        <taxon>Cuscuteae</taxon>
        <taxon>Cuscuta</taxon>
        <taxon>Cuscuta subgen. Grammica</taxon>
        <taxon>Cuscuta sect. Cleistogrammica</taxon>
    </lineage>
</organism>
<dbReference type="AlphaFoldDB" id="A0A484LHR1"/>